<name>Q46JL9_PROMT</name>
<sequence>MKKANKQEMELRAGFPADLLAQGYSCIVVTSRVTQEYELSRGQDRRITAKAMDLIVQDFEEINIERPQMVAKLLVNLEQGMQKGLRLINNQSSGVAACSKQIISLAGLAADSSYNNRVRKI</sequence>
<reference evidence="1 2" key="1">
    <citation type="journal article" date="2007" name="PLoS Genet.">
        <title>Patterns and implications of gene gain and loss in the evolution of Prochlorococcus.</title>
        <authorList>
            <person name="Kettler G.C."/>
            <person name="Martiny A.C."/>
            <person name="Huang K."/>
            <person name="Zucker J."/>
            <person name="Coleman M.L."/>
            <person name="Rodrigue S."/>
            <person name="Chen F."/>
            <person name="Lapidus A."/>
            <person name="Ferriera S."/>
            <person name="Johnson J."/>
            <person name="Steglich C."/>
            <person name="Church G.M."/>
            <person name="Richardson P."/>
            <person name="Chisholm S.W."/>
        </authorList>
    </citation>
    <scope>NUCLEOTIDE SEQUENCE [LARGE SCALE GENOMIC DNA]</scope>
    <source>
        <strain evidence="1 2">NATL2A</strain>
    </source>
</reference>
<dbReference type="EMBL" id="CP000095">
    <property type="protein sequence ID" value="AAZ58309.1"/>
    <property type="molecule type" value="Genomic_DNA"/>
</dbReference>
<accession>Q46JL9</accession>
<evidence type="ECO:0000313" key="2">
    <source>
        <dbReference type="Proteomes" id="UP000002535"/>
    </source>
</evidence>
<dbReference type="HOGENOM" id="CLU_165486_0_0_3"/>
<protein>
    <submittedName>
        <fullName evidence="1">Uncharacterized protein</fullName>
    </submittedName>
</protein>
<gene>
    <name evidence="1" type="ordered locus">PMN2A_0818</name>
</gene>
<proteinExistence type="predicted"/>
<dbReference type="PhylomeDB" id="Q46JL9"/>
<dbReference type="Proteomes" id="UP000002535">
    <property type="component" value="Chromosome"/>
</dbReference>
<organism evidence="1 2">
    <name type="scientific">Prochlorococcus marinus (strain NATL2A)</name>
    <dbReference type="NCBI Taxonomy" id="59920"/>
    <lineage>
        <taxon>Bacteria</taxon>
        <taxon>Bacillati</taxon>
        <taxon>Cyanobacteriota</taxon>
        <taxon>Cyanophyceae</taxon>
        <taxon>Synechococcales</taxon>
        <taxon>Prochlorococcaceae</taxon>
        <taxon>Prochlorococcus</taxon>
    </lineage>
</organism>
<dbReference type="RefSeq" id="WP_011294906.1">
    <property type="nucleotide sequence ID" value="NC_007335.2"/>
</dbReference>
<dbReference type="KEGG" id="pmn:PMN2A_0818"/>
<dbReference type="AlphaFoldDB" id="Q46JL9"/>
<evidence type="ECO:0000313" key="1">
    <source>
        <dbReference type="EMBL" id="AAZ58309.1"/>
    </source>
</evidence>
<keyword evidence="2" id="KW-1185">Reference proteome</keyword>